<reference evidence="3 4" key="1">
    <citation type="journal article" date="2014" name="BMC Genomics">
        <title>Genome and secretome analysis of the hemibiotrophic fungal pathogen, Moniliophthora roreri, which causes frosty pod rot disease of cacao: mechanisms of the biotrophic and necrotrophic phases.</title>
        <authorList>
            <person name="Meinhardt L.W."/>
            <person name="Costa G.G.L."/>
            <person name="Thomazella D.P.T."/>
            <person name="Teixeira P.J.P.L."/>
            <person name="Carazzolle M.F."/>
            <person name="Schuster S.C."/>
            <person name="Carlson J.E."/>
            <person name="Guiltinan M.J."/>
            <person name="Mieczkowski P."/>
            <person name="Farmer A."/>
            <person name="Ramaraj T."/>
            <person name="Crozier J."/>
            <person name="Davis R.E."/>
            <person name="Shao J."/>
            <person name="Melnick R.L."/>
            <person name="Pereira G.A.G."/>
            <person name="Bailey B.A."/>
        </authorList>
    </citation>
    <scope>NUCLEOTIDE SEQUENCE [LARGE SCALE GENOMIC DNA]</scope>
    <source>
        <strain evidence="3 4">MCA 2997</strain>
    </source>
</reference>
<feature type="domain" description="FAS1" evidence="2">
    <location>
        <begin position="193"/>
        <end position="326"/>
    </location>
</feature>
<gene>
    <name evidence="3" type="ORF">Moror_13450</name>
</gene>
<dbReference type="EMBL" id="AWSO01002105">
    <property type="protein sequence ID" value="ESK82030.1"/>
    <property type="molecule type" value="Genomic_DNA"/>
</dbReference>
<proteinExistence type="predicted"/>
<dbReference type="InterPro" id="IPR000782">
    <property type="entry name" value="FAS1_domain"/>
</dbReference>
<dbReference type="InterPro" id="IPR036378">
    <property type="entry name" value="FAS1_dom_sf"/>
</dbReference>
<evidence type="ECO:0000313" key="4">
    <source>
        <dbReference type="Proteomes" id="UP000017559"/>
    </source>
</evidence>
<keyword evidence="4" id="KW-1185">Reference proteome</keyword>
<keyword evidence="1" id="KW-0732">Signal</keyword>
<dbReference type="AlphaFoldDB" id="V2WP69"/>
<protein>
    <submittedName>
        <fullName evidence="3">Beta-ig-h3 fasciclin</fullName>
    </submittedName>
</protein>
<feature type="domain" description="FAS1" evidence="2">
    <location>
        <begin position="19"/>
        <end position="177"/>
    </location>
</feature>
<dbReference type="OrthoDB" id="286301at2759"/>
<dbReference type="PANTHER" id="PTHR10900">
    <property type="entry name" value="PERIOSTIN-RELATED"/>
    <property type="match status" value="1"/>
</dbReference>
<accession>V2WP69</accession>
<dbReference type="InterPro" id="IPR050904">
    <property type="entry name" value="Adhesion/Biosynth-related"/>
</dbReference>
<evidence type="ECO:0000313" key="3">
    <source>
        <dbReference type="EMBL" id="ESK82030.1"/>
    </source>
</evidence>
<name>V2WP69_MONRO</name>
<comment type="caution">
    <text evidence="3">The sequence shown here is derived from an EMBL/GenBank/DDBJ whole genome shotgun (WGS) entry which is preliminary data.</text>
</comment>
<organism evidence="3 4">
    <name type="scientific">Moniliophthora roreri (strain MCA 2997)</name>
    <name type="common">Cocoa frosty pod rot fungus</name>
    <name type="synonym">Crinipellis roreri</name>
    <dbReference type="NCBI Taxonomy" id="1381753"/>
    <lineage>
        <taxon>Eukaryota</taxon>
        <taxon>Fungi</taxon>
        <taxon>Dikarya</taxon>
        <taxon>Basidiomycota</taxon>
        <taxon>Agaricomycotina</taxon>
        <taxon>Agaricomycetes</taxon>
        <taxon>Agaricomycetidae</taxon>
        <taxon>Agaricales</taxon>
        <taxon>Marasmiineae</taxon>
        <taxon>Marasmiaceae</taxon>
        <taxon>Moniliophthora</taxon>
    </lineage>
</organism>
<dbReference type="Gene3D" id="2.30.180.10">
    <property type="entry name" value="FAS1 domain"/>
    <property type="match status" value="2"/>
</dbReference>
<evidence type="ECO:0000256" key="1">
    <source>
        <dbReference type="SAM" id="SignalP"/>
    </source>
</evidence>
<dbReference type="PROSITE" id="PS50213">
    <property type="entry name" value="FAS1"/>
    <property type="match status" value="2"/>
</dbReference>
<dbReference type="HOGENOM" id="CLU_033355_0_0_1"/>
<dbReference type="SUPFAM" id="SSF82153">
    <property type="entry name" value="FAS1 domain"/>
    <property type="match status" value="2"/>
</dbReference>
<sequence>MKLVPLIGLVLGPLSVAADLDAFMAELSKTGLTTFSSLLPSIAKTAAGKSLINQLSTSTNFSIFAPTNEALQGLKNTEDYEDLAKIISYHIVHGNYYHAADQCLFAETLPNVTLARTLLNASEYVQLENGSSQVLTWGRNETASGKPVKIISTARETTVQAAYLVQGYAVFAVDQIITIPPWLSTILKNKNYYTKNTTSLFATALDNAYTDLPDGKHKSLLQYLSDNYLSGYTLFAPSTDALSKLTSTFPEMKPDEWRDILLNHVINGTTLYTNTFKPSTALTGQSTTFTTNSSGTYVTSGPITAKIIQANLIAKNGVAHVIDTVLRRLPDDYDCGASKAIERC</sequence>
<dbReference type="STRING" id="1381753.V2WP69"/>
<dbReference type="PANTHER" id="PTHR10900:SF122">
    <property type="entry name" value="FAS1 DOMAIN-CONTAINING PROTEIN"/>
    <property type="match status" value="1"/>
</dbReference>
<dbReference type="SMART" id="SM00554">
    <property type="entry name" value="FAS1"/>
    <property type="match status" value="2"/>
</dbReference>
<dbReference type="Pfam" id="PF02469">
    <property type="entry name" value="Fasciclin"/>
    <property type="match status" value="2"/>
</dbReference>
<dbReference type="GO" id="GO:0005615">
    <property type="term" value="C:extracellular space"/>
    <property type="evidence" value="ECO:0007669"/>
    <property type="project" value="TreeGrafter"/>
</dbReference>
<dbReference type="Proteomes" id="UP000017559">
    <property type="component" value="Unassembled WGS sequence"/>
</dbReference>
<evidence type="ECO:0000259" key="2">
    <source>
        <dbReference type="PROSITE" id="PS50213"/>
    </source>
</evidence>
<feature type="chain" id="PRO_5004711524" evidence="1">
    <location>
        <begin position="18"/>
        <end position="344"/>
    </location>
</feature>
<feature type="signal peptide" evidence="1">
    <location>
        <begin position="1"/>
        <end position="17"/>
    </location>
</feature>
<dbReference type="KEGG" id="mrr:Moror_13450"/>
<dbReference type="GO" id="GO:0000329">
    <property type="term" value="C:fungal-type vacuole membrane"/>
    <property type="evidence" value="ECO:0007669"/>
    <property type="project" value="TreeGrafter"/>
</dbReference>
<dbReference type="GO" id="GO:0016236">
    <property type="term" value="P:macroautophagy"/>
    <property type="evidence" value="ECO:0007669"/>
    <property type="project" value="TreeGrafter"/>
</dbReference>